<evidence type="ECO:0000256" key="1">
    <source>
        <dbReference type="SAM" id="MobiDB-lite"/>
    </source>
</evidence>
<dbReference type="EMBL" id="KZ613941">
    <property type="protein sequence ID" value="PMD43901.1"/>
    <property type="molecule type" value="Genomic_DNA"/>
</dbReference>
<protein>
    <submittedName>
        <fullName evidence="3">Uncharacterized protein</fullName>
    </submittedName>
</protein>
<organism evidence="3 4">
    <name type="scientific">Hyaloscypha variabilis (strain UAMH 11265 / GT02V1 / F)</name>
    <name type="common">Meliniomyces variabilis</name>
    <dbReference type="NCBI Taxonomy" id="1149755"/>
    <lineage>
        <taxon>Eukaryota</taxon>
        <taxon>Fungi</taxon>
        <taxon>Dikarya</taxon>
        <taxon>Ascomycota</taxon>
        <taxon>Pezizomycotina</taxon>
        <taxon>Leotiomycetes</taxon>
        <taxon>Helotiales</taxon>
        <taxon>Hyaloscyphaceae</taxon>
        <taxon>Hyaloscypha</taxon>
        <taxon>Hyaloscypha variabilis</taxon>
    </lineage>
</organism>
<reference evidence="3 4" key="1">
    <citation type="submission" date="2016-04" db="EMBL/GenBank/DDBJ databases">
        <title>A degradative enzymes factory behind the ericoid mycorrhizal symbiosis.</title>
        <authorList>
            <consortium name="DOE Joint Genome Institute"/>
            <person name="Martino E."/>
            <person name="Morin E."/>
            <person name="Grelet G."/>
            <person name="Kuo A."/>
            <person name="Kohler A."/>
            <person name="Daghino S."/>
            <person name="Barry K."/>
            <person name="Choi C."/>
            <person name="Cichocki N."/>
            <person name="Clum A."/>
            <person name="Copeland A."/>
            <person name="Hainaut M."/>
            <person name="Haridas S."/>
            <person name="Labutti K."/>
            <person name="Lindquist E."/>
            <person name="Lipzen A."/>
            <person name="Khouja H.-R."/>
            <person name="Murat C."/>
            <person name="Ohm R."/>
            <person name="Olson A."/>
            <person name="Spatafora J."/>
            <person name="Veneault-Fourrey C."/>
            <person name="Henrissat B."/>
            <person name="Grigoriev I."/>
            <person name="Martin F."/>
            <person name="Perotto S."/>
        </authorList>
    </citation>
    <scope>NUCLEOTIDE SEQUENCE [LARGE SCALE GENOMIC DNA]</scope>
    <source>
        <strain evidence="3 4">F</strain>
    </source>
</reference>
<evidence type="ECO:0000256" key="2">
    <source>
        <dbReference type="SAM" id="Phobius"/>
    </source>
</evidence>
<feature type="transmembrane region" description="Helical" evidence="2">
    <location>
        <begin position="559"/>
        <end position="582"/>
    </location>
</feature>
<keyword evidence="2" id="KW-0812">Transmembrane</keyword>
<feature type="compositionally biased region" description="Polar residues" evidence="1">
    <location>
        <begin position="672"/>
        <end position="681"/>
    </location>
</feature>
<feature type="region of interest" description="Disordered" evidence="1">
    <location>
        <begin position="657"/>
        <end position="681"/>
    </location>
</feature>
<evidence type="ECO:0000313" key="3">
    <source>
        <dbReference type="EMBL" id="PMD43901.1"/>
    </source>
</evidence>
<proteinExistence type="predicted"/>
<feature type="transmembrane region" description="Helical" evidence="2">
    <location>
        <begin position="110"/>
        <end position="130"/>
    </location>
</feature>
<dbReference type="Proteomes" id="UP000235786">
    <property type="component" value="Unassembled WGS sequence"/>
</dbReference>
<sequence>MSSSSEIYTGPWVNHSHGDVLGATITLTTRNAAFLLAFLAIIVTTAGHSFWRITSYIAHQSRSSSGPHDAIFYQQQAILKNTGTALDAVWKFSRATFAWRKHATAKTSRSLSFVLMAVVLAAAFAVASIFSSQVTKAASGEFLISSDNCGFWDFNISDSVSNVYKTEERSLNDTLQAAIYASTCYGTNNSNSVECDTYMIPEIAWTTNQNASCPFASDTCLLSPTAAYEMDTGPLDSLHDLGINGKGSDRVATRKVATCAPVHVAPYATYYNQTYPDGNIDLTAELQLGDPGDTGSNVTYTYDLHLQFMTIGYDLQSITTHDSASGYSGPGALWNPIAAFNRSDADITMFFFAANAVVNTYPNSDPVFGANIAVNTTDKLFGEYRIIYLADKAVNAIGCIDQYQICNPNLLGLDGETMRCTPLGPAYSLFEASEQIGLNLYQLATVETLVFAFRESSMSNSVDGRGPSALQAQNTLFTTIDAYQQEVPLPNNQWQIELSSWFAVSLAALQQSLVQKASGPTDILAAGGYILKPAIKYEEAICKRQMIRNVAGYQNFSTLGIAIILIFGSGLVILGLAIDTIAGLMQRHFLKRDFQRLSWVSDGYLQLQRLAYEGAGYDEWGGCDDEVPVAKEVEQVPVLGGLDLDVEHPRLVQFAKPETSSELKSSTEDTKQTAVLSQDNL</sequence>
<name>A0A2J6RZG4_HYAVF</name>
<keyword evidence="4" id="KW-1185">Reference proteome</keyword>
<accession>A0A2J6RZG4</accession>
<keyword evidence="2" id="KW-1133">Transmembrane helix</keyword>
<gene>
    <name evidence="3" type="ORF">L207DRAFT_630301</name>
</gene>
<dbReference type="OrthoDB" id="3540210at2759"/>
<keyword evidence="2" id="KW-0472">Membrane</keyword>
<evidence type="ECO:0000313" key="4">
    <source>
        <dbReference type="Proteomes" id="UP000235786"/>
    </source>
</evidence>
<feature type="compositionally biased region" description="Basic and acidic residues" evidence="1">
    <location>
        <begin position="659"/>
        <end position="671"/>
    </location>
</feature>
<dbReference type="AlphaFoldDB" id="A0A2J6RZG4"/>